<keyword evidence="1" id="KW-0472">Membrane</keyword>
<dbReference type="OrthoDB" id="5294350at2"/>
<name>A0A5P1R932_9GAMM</name>
<dbReference type="Pfam" id="PF13386">
    <property type="entry name" value="DsbD_2"/>
    <property type="match status" value="1"/>
</dbReference>
<accession>A0A5P1R932</accession>
<reference evidence="3 4" key="1">
    <citation type="journal article" date="2019" name="Biochem. Eng. J.">
        <title>Metabolic engineering of the marine bacteria Neptunomonas concharum for the production of acetoin and meso-2,3-butanediol from acetate.</title>
        <authorList>
            <person name="Li W."/>
            <person name="Pu N."/>
            <person name="Liu C.-X."/>
            <person name="Yuan Q.-P."/>
            <person name="Li Z.-J."/>
        </authorList>
    </citation>
    <scope>NUCLEOTIDE SEQUENCE [LARGE SCALE GENOMIC DNA]</scope>
    <source>
        <strain evidence="3 4">JCM17730</strain>
    </source>
</reference>
<evidence type="ECO:0000313" key="4">
    <source>
        <dbReference type="Proteomes" id="UP000324760"/>
    </source>
</evidence>
<evidence type="ECO:0000313" key="3">
    <source>
        <dbReference type="EMBL" id="QEQ96159.1"/>
    </source>
</evidence>
<feature type="transmembrane region" description="Helical" evidence="1">
    <location>
        <begin position="50"/>
        <end position="76"/>
    </location>
</feature>
<evidence type="ECO:0000256" key="1">
    <source>
        <dbReference type="SAM" id="Phobius"/>
    </source>
</evidence>
<feature type="domain" description="Urease accessory protein UreH-like transmembrane" evidence="2">
    <location>
        <begin position="18"/>
        <end position="243"/>
    </location>
</feature>
<feature type="transmembrane region" description="Helical" evidence="1">
    <location>
        <begin position="160"/>
        <end position="183"/>
    </location>
</feature>
<dbReference type="EMBL" id="CP043869">
    <property type="protein sequence ID" value="QEQ96159.1"/>
    <property type="molecule type" value="Genomic_DNA"/>
</dbReference>
<keyword evidence="4" id="KW-1185">Reference proteome</keyword>
<dbReference type="AlphaFoldDB" id="A0A5P1R932"/>
<feature type="transmembrane region" description="Helical" evidence="1">
    <location>
        <begin position="88"/>
        <end position="106"/>
    </location>
</feature>
<dbReference type="KEGG" id="ncu:F0U83_05260"/>
<feature type="transmembrane region" description="Helical" evidence="1">
    <location>
        <begin position="189"/>
        <end position="210"/>
    </location>
</feature>
<organism evidence="3 4">
    <name type="scientific">Neptunomonas concharum</name>
    <dbReference type="NCBI Taxonomy" id="1031538"/>
    <lineage>
        <taxon>Bacteria</taxon>
        <taxon>Pseudomonadati</taxon>
        <taxon>Pseudomonadota</taxon>
        <taxon>Gammaproteobacteria</taxon>
        <taxon>Oceanospirillales</taxon>
        <taxon>Oceanospirillaceae</taxon>
        <taxon>Neptunomonas</taxon>
    </lineage>
</organism>
<gene>
    <name evidence="3" type="ORF">F0U83_05260</name>
</gene>
<dbReference type="Proteomes" id="UP000324760">
    <property type="component" value="Chromosome"/>
</dbReference>
<feature type="transmembrane region" description="Helical" evidence="1">
    <location>
        <begin position="12"/>
        <end position="38"/>
    </location>
</feature>
<evidence type="ECO:0000259" key="2">
    <source>
        <dbReference type="Pfam" id="PF13386"/>
    </source>
</evidence>
<protein>
    <submittedName>
        <fullName evidence="3">Sulfite exporter TauE/SafE family protein</fullName>
    </submittedName>
</protein>
<dbReference type="InterPro" id="IPR039447">
    <property type="entry name" value="UreH-like_TM_dom"/>
</dbReference>
<feature type="transmembrane region" description="Helical" evidence="1">
    <location>
        <begin position="231"/>
        <end position="252"/>
    </location>
</feature>
<proteinExistence type="predicted"/>
<keyword evidence="1" id="KW-1133">Transmembrane helix</keyword>
<sequence length="254" mass="26866">MILSELDAIWSFSAFLSAFLIGLSFGSGPCNLTCLPYLGPVLLGPSSERALGTVVLPFMSGRLTGYILIGMSAALLGAFIESYLKHPALPIVVGSITLWLAFRMLFKHETTNCAITPKETFATANTSAAKTTLYHSRTNNTDLLIATDRPALAQKHPTQLFLLGASLAANPCIPLMTLLAAAAQNGDPLFGGLLALAFGMGAVLIPSLLVQFGVALVGQELRHHLNHWKTTLTRIGGLLLIAVAISTMIRGIPG</sequence>
<keyword evidence="1" id="KW-0812">Transmembrane</keyword>